<dbReference type="Proteomes" id="UP001180845">
    <property type="component" value="Unassembled WGS sequence"/>
</dbReference>
<gene>
    <name evidence="2" type="ORF">JOF55_002772</name>
</gene>
<feature type="region of interest" description="Disordered" evidence="1">
    <location>
        <begin position="15"/>
        <end position="35"/>
    </location>
</feature>
<sequence length="35" mass="3483">MEGFTATGEEVMEAVRASKGYTDEGDASGASAADA</sequence>
<protein>
    <submittedName>
        <fullName evidence="2">Uncharacterized protein</fullName>
    </submittedName>
</protein>
<accession>A0AAE4CMN0</accession>
<name>A0AAE4CMN0_9ACTN</name>
<reference evidence="2" key="1">
    <citation type="submission" date="2023-07" db="EMBL/GenBank/DDBJ databases">
        <title>Sequencing the genomes of 1000 actinobacteria strains.</title>
        <authorList>
            <person name="Klenk H.-P."/>
        </authorList>
    </citation>
    <scope>NUCLEOTIDE SEQUENCE</scope>
    <source>
        <strain evidence="2">DSM 45977</strain>
    </source>
</reference>
<evidence type="ECO:0000313" key="2">
    <source>
        <dbReference type="EMBL" id="MDR7302591.1"/>
    </source>
</evidence>
<evidence type="ECO:0000313" key="3">
    <source>
        <dbReference type="Proteomes" id="UP001180845"/>
    </source>
</evidence>
<organism evidence="2 3">
    <name type="scientific">Haloactinomyces albus</name>
    <dbReference type="NCBI Taxonomy" id="1352928"/>
    <lineage>
        <taxon>Bacteria</taxon>
        <taxon>Bacillati</taxon>
        <taxon>Actinomycetota</taxon>
        <taxon>Actinomycetes</taxon>
        <taxon>Actinopolysporales</taxon>
        <taxon>Actinopolysporaceae</taxon>
        <taxon>Haloactinomyces</taxon>
    </lineage>
</organism>
<evidence type="ECO:0000256" key="1">
    <source>
        <dbReference type="SAM" id="MobiDB-lite"/>
    </source>
</evidence>
<comment type="caution">
    <text evidence="2">The sequence shown here is derived from an EMBL/GenBank/DDBJ whole genome shotgun (WGS) entry which is preliminary data.</text>
</comment>
<keyword evidence="3" id="KW-1185">Reference proteome</keyword>
<proteinExistence type="predicted"/>
<dbReference type="EMBL" id="JAVDXW010000001">
    <property type="protein sequence ID" value="MDR7302591.1"/>
    <property type="molecule type" value="Genomic_DNA"/>
</dbReference>
<dbReference type="AlphaFoldDB" id="A0AAE4CMN0"/>